<dbReference type="Gene3D" id="3.50.50.60">
    <property type="entry name" value="FAD/NAD(P)-binding domain"/>
    <property type="match status" value="1"/>
</dbReference>
<organism evidence="8 9">
    <name type="scientific">Kwoniella newhampshirensis</name>
    <dbReference type="NCBI Taxonomy" id="1651941"/>
    <lineage>
        <taxon>Eukaryota</taxon>
        <taxon>Fungi</taxon>
        <taxon>Dikarya</taxon>
        <taxon>Basidiomycota</taxon>
        <taxon>Agaricomycotina</taxon>
        <taxon>Tremellomycetes</taxon>
        <taxon>Tremellales</taxon>
        <taxon>Cryptococcaceae</taxon>
        <taxon>Kwoniella</taxon>
    </lineage>
</organism>
<dbReference type="PANTHER" id="PTHR13789">
    <property type="entry name" value="MONOOXYGENASE"/>
    <property type="match status" value="1"/>
</dbReference>
<dbReference type="Proteomes" id="UP001388673">
    <property type="component" value="Unassembled WGS sequence"/>
</dbReference>
<protein>
    <recommendedName>
        <fullName evidence="7">FAD-binding domain-containing protein</fullName>
    </recommendedName>
</protein>
<evidence type="ECO:0000259" key="7">
    <source>
        <dbReference type="Pfam" id="PF01494"/>
    </source>
</evidence>
<comment type="caution">
    <text evidence="8">The sequence shown here is derived from an EMBL/GenBank/DDBJ whole genome shotgun (WGS) entry which is preliminary data.</text>
</comment>
<keyword evidence="2" id="KW-0285">Flavoprotein</keyword>
<reference evidence="8 9" key="1">
    <citation type="journal article" date="2024" name="bioRxiv">
        <title>Comparative genomics of Cryptococcus and Kwoniella reveals pathogenesis evolution and contrasting karyotype dynamics via intercentromeric recombination or chromosome fusion.</title>
        <authorList>
            <person name="Coelho M.A."/>
            <person name="David-Palma M."/>
            <person name="Shea T."/>
            <person name="Bowers K."/>
            <person name="McGinley-Smith S."/>
            <person name="Mohammad A.W."/>
            <person name="Gnirke A."/>
            <person name="Yurkov A.M."/>
            <person name="Nowrousian M."/>
            <person name="Sun S."/>
            <person name="Cuomo C.A."/>
            <person name="Heitman J."/>
        </authorList>
    </citation>
    <scope>NUCLEOTIDE SEQUENCE [LARGE SCALE GENOMIC DNA]</scope>
    <source>
        <strain evidence="8 9">CBS 13917</strain>
    </source>
</reference>
<keyword evidence="5" id="KW-0503">Monooxygenase</keyword>
<dbReference type="Pfam" id="PF01494">
    <property type="entry name" value="FAD_binding_3"/>
    <property type="match status" value="1"/>
</dbReference>
<evidence type="ECO:0000256" key="5">
    <source>
        <dbReference type="ARBA" id="ARBA00023033"/>
    </source>
</evidence>
<dbReference type="PANTHER" id="PTHR13789:SF309">
    <property type="entry name" value="PUTATIVE (AFU_ORTHOLOGUE AFUA_6G14510)-RELATED"/>
    <property type="match status" value="1"/>
</dbReference>
<feature type="domain" description="FAD-binding" evidence="7">
    <location>
        <begin position="6"/>
        <end position="331"/>
    </location>
</feature>
<dbReference type="GO" id="GO:0071949">
    <property type="term" value="F:FAD binding"/>
    <property type="evidence" value="ECO:0007669"/>
    <property type="project" value="InterPro"/>
</dbReference>
<dbReference type="FunFam" id="3.50.50.60:FF:000156">
    <property type="entry name" value="Salicylate hydroxylase, putative"/>
    <property type="match status" value="1"/>
</dbReference>
<accession>A0AAW0YR79</accession>
<sequence length="434" mass="47480">MPPPSHVLIVGGGLCGPALAIALSRHRIRSTILELRPQAGNNGGAIMLAPNALRVLDKVIGVDEEIKGEGFGLDKIDFFWEDGLRVGGITMEDGGYGALRIQRTKLHRTLLDLCERDDRVEIKYGSKFVRIVEDEEGVTAYIEGGEAIRGDILIGADGIHSKVRAHVLGDRAPVPTYSGMVGIGGTLPRSSIILPEGMTYPSFIYTPRGMIMVMPTDPEGQAIGWAASLADPHERSRKGWLEYQNSGQAARDIKESYAGIRHEPIRSIMDNMVEEEQARVWAPYEIPDLSTWHTKRVCLIGDAAHAIPPSGGQGAGQAFEDAGFMARLLSAAPPSSSSPPASSTTTLPEQATATTEPKSYDELFAHFEKVRKARFEHVRELTKVSGNSRHGSPTWTGTMVRKYGMWAYFHLVKGGYYTDHALMGYDVMDESVEY</sequence>
<keyword evidence="9" id="KW-1185">Reference proteome</keyword>
<gene>
    <name evidence="8" type="ORF">IAR55_003222</name>
</gene>
<evidence type="ECO:0000256" key="4">
    <source>
        <dbReference type="ARBA" id="ARBA00023002"/>
    </source>
</evidence>
<comment type="similarity">
    <text evidence="1">Belongs to the paxM FAD-dependent monooxygenase family.</text>
</comment>
<dbReference type="SUPFAM" id="SSF51905">
    <property type="entry name" value="FAD/NAD(P)-binding domain"/>
    <property type="match status" value="1"/>
</dbReference>
<evidence type="ECO:0000313" key="8">
    <source>
        <dbReference type="EMBL" id="KAK8854484.1"/>
    </source>
</evidence>
<dbReference type="EMBL" id="JBCAWK010000006">
    <property type="protein sequence ID" value="KAK8854484.1"/>
    <property type="molecule type" value="Genomic_DNA"/>
</dbReference>
<dbReference type="GeneID" id="92180480"/>
<dbReference type="PRINTS" id="PR00420">
    <property type="entry name" value="RNGMNOXGNASE"/>
</dbReference>
<name>A0AAW0YR79_9TREE</name>
<dbReference type="GO" id="GO:0004497">
    <property type="term" value="F:monooxygenase activity"/>
    <property type="evidence" value="ECO:0007669"/>
    <property type="project" value="UniProtKB-KW"/>
</dbReference>
<evidence type="ECO:0000256" key="1">
    <source>
        <dbReference type="ARBA" id="ARBA00007992"/>
    </source>
</evidence>
<dbReference type="InterPro" id="IPR002938">
    <property type="entry name" value="FAD-bd"/>
</dbReference>
<feature type="compositionally biased region" description="Low complexity" evidence="6">
    <location>
        <begin position="330"/>
        <end position="357"/>
    </location>
</feature>
<proteinExistence type="inferred from homology"/>
<dbReference type="AlphaFoldDB" id="A0AAW0YR79"/>
<keyword evidence="4" id="KW-0560">Oxidoreductase</keyword>
<evidence type="ECO:0000256" key="3">
    <source>
        <dbReference type="ARBA" id="ARBA00022827"/>
    </source>
</evidence>
<dbReference type="KEGG" id="kne:92180480"/>
<dbReference type="RefSeq" id="XP_066802722.1">
    <property type="nucleotide sequence ID" value="XM_066946330.1"/>
</dbReference>
<dbReference type="InterPro" id="IPR036188">
    <property type="entry name" value="FAD/NAD-bd_sf"/>
</dbReference>
<dbReference type="InterPro" id="IPR050493">
    <property type="entry name" value="FAD-dep_Monooxygenase_BioMet"/>
</dbReference>
<keyword evidence="3" id="KW-0274">FAD</keyword>
<evidence type="ECO:0000256" key="6">
    <source>
        <dbReference type="SAM" id="MobiDB-lite"/>
    </source>
</evidence>
<feature type="region of interest" description="Disordered" evidence="6">
    <location>
        <begin position="330"/>
        <end position="358"/>
    </location>
</feature>
<evidence type="ECO:0000256" key="2">
    <source>
        <dbReference type="ARBA" id="ARBA00022630"/>
    </source>
</evidence>
<evidence type="ECO:0000313" key="9">
    <source>
        <dbReference type="Proteomes" id="UP001388673"/>
    </source>
</evidence>